<feature type="transmembrane region" description="Helical" evidence="2">
    <location>
        <begin position="76"/>
        <end position="96"/>
    </location>
</feature>
<feature type="domain" description="SGNH" evidence="4">
    <location>
        <begin position="453"/>
        <end position="594"/>
    </location>
</feature>
<dbReference type="Pfam" id="PF19040">
    <property type="entry name" value="SGNH"/>
    <property type="match status" value="1"/>
</dbReference>
<evidence type="ECO:0000259" key="4">
    <source>
        <dbReference type="Pfam" id="PF19040"/>
    </source>
</evidence>
<comment type="caution">
    <text evidence="5">The sequence shown here is derived from an EMBL/GenBank/DDBJ whole genome shotgun (WGS) entry which is preliminary data.</text>
</comment>
<dbReference type="InterPro" id="IPR002656">
    <property type="entry name" value="Acyl_transf_3_dom"/>
</dbReference>
<keyword evidence="5" id="KW-0012">Acyltransferase</keyword>
<name>A0A7X1NPI4_9MICC</name>
<feature type="transmembrane region" description="Helical" evidence="2">
    <location>
        <begin position="34"/>
        <end position="55"/>
    </location>
</feature>
<feature type="transmembrane region" description="Helical" evidence="2">
    <location>
        <begin position="176"/>
        <end position="195"/>
    </location>
</feature>
<dbReference type="GO" id="GO:0016747">
    <property type="term" value="F:acyltransferase activity, transferring groups other than amino-acyl groups"/>
    <property type="evidence" value="ECO:0007669"/>
    <property type="project" value="InterPro"/>
</dbReference>
<evidence type="ECO:0000256" key="2">
    <source>
        <dbReference type="SAM" id="Phobius"/>
    </source>
</evidence>
<feature type="transmembrane region" description="Helical" evidence="2">
    <location>
        <begin position="292"/>
        <end position="315"/>
    </location>
</feature>
<evidence type="ECO:0000313" key="6">
    <source>
        <dbReference type="Proteomes" id="UP000326464"/>
    </source>
</evidence>
<dbReference type="RefSeq" id="WP_152813598.1">
    <property type="nucleotide sequence ID" value="NZ_VJXX01000001.1"/>
</dbReference>
<dbReference type="InterPro" id="IPR043968">
    <property type="entry name" value="SGNH"/>
</dbReference>
<gene>
    <name evidence="5" type="ORF">FNH21_07860</name>
</gene>
<keyword evidence="6" id="KW-1185">Reference proteome</keyword>
<dbReference type="OrthoDB" id="3404679at2"/>
<feature type="region of interest" description="Disordered" evidence="1">
    <location>
        <begin position="651"/>
        <end position="683"/>
    </location>
</feature>
<keyword evidence="2" id="KW-0812">Transmembrane</keyword>
<dbReference type="AlphaFoldDB" id="A0A7X1NPI4"/>
<feature type="transmembrane region" description="Helical" evidence="2">
    <location>
        <begin position="201"/>
        <end position="221"/>
    </location>
</feature>
<protein>
    <submittedName>
        <fullName evidence="5">Acyltransferase</fullName>
    </submittedName>
</protein>
<organism evidence="5 6">
    <name type="scientific">Arthrobacter bussei</name>
    <dbReference type="NCBI Taxonomy" id="2594179"/>
    <lineage>
        <taxon>Bacteria</taxon>
        <taxon>Bacillati</taxon>
        <taxon>Actinomycetota</taxon>
        <taxon>Actinomycetes</taxon>
        <taxon>Micrococcales</taxon>
        <taxon>Micrococcaceae</taxon>
        <taxon>Arthrobacter</taxon>
    </lineage>
</organism>
<feature type="domain" description="Acyltransferase 3" evidence="3">
    <location>
        <begin position="10"/>
        <end position="340"/>
    </location>
</feature>
<sequence>MSTAVPRRTDIQGLRAVAVLLVVVYHLVPEALPGGFVGVDVFFVISGYLIVGSLAREAARTGSVDLAAFYRRRIRRLMPAATVVLTVTTVASLLILPASRWTQLARDVVASALQAQNWNLALASTSYEQAGGPVSTLQHFWSLAVEEQFYLVVPLLILLVVRSIGDRSPARRSRLIVTALTLLGAASLIHSVSFSGSDPDIAYFATTTRLWELLAGGILAVTAPALRRGAADVSFVLGALLIAAGAATFSTELAFPGWIAAVPVLGTLLVLSAGSAHGSASGLVRVLSIRPAVFIGDISYSLYLWHWPLIVLYLFVVERQPSVLDGAIILVSAVLLAWTSTRFIELPLNRARTAGRRTGGDRQPGRELKRYSYVLGSGLLVLSLTAAALPWSLITLKSAQDLGASLDPAVYPGAAAWERSDVAAAPVQPDPALASGDQNELAGNGCLLWEPSEMEADACRYGDAEGADRAVLVGDSHAAQYLSPLDAVFRQEGFILDAQVRNGCPFSAAPLGSGAAVFGDCIERNELTLQTLLADPPDMVVTSNFRPAGYERELSWTWRSRDEAVEGYRSAWKRLVEAGIDVRVISDSPLPSRQAPPSAWRGARTSWTTAWTVRRGNRPTIRCSKQQKVSRESPWWTSRVHSAVKEHVPTWSGTSSCTATTTSPIPSRRPWPNRFAGRSSDTDPQFPAVHTVCMTLSTDVHKIVDDSRKSPGFRAPLIHSCGITCV</sequence>
<evidence type="ECO:0000313" key="5">
    <source>
        <dbReference type="EMBL" id="MPY10636.1"/>
    </source>
</evidence>
<dbReference type="GO" id="GO:0009103">
    <property type="term" value="P:lipopolysaccharide biosynthetic process"/>
    <property type="evidence" value="ECO:0007669"/>
    <property type="project" value="TreeGrafter"/>
</dbReference>
<feature type="transmembrane region" description="Helical" evidence="2">
    <location>
        <begin position="257"/>
        <end position="280"/>
    </location>
</feature>
<dbReference type="EMBL" id="VJXX01000001">
    <property type="protein sequence ID" value="MPY10636.1"/>
    <property type="molecule type" value="Genomic_DNA"/>
</dbReference>
<keyword evidence="2" id="KW-0472">Membrane</keyword>
<reference evidence="6" key="1">
    <citation type="submission" date="2019-07" db="EMBL/GenBank/DDBJ databases">
        <title>Arthrobacter KR32 sp. nov., isolated from mountain cheese made of cows milk.</title>
        <authorList>
            <person name="Flegler A."/>
        </authorList>
    </citation>
    <scope>NUCLEOTIDE SEQUENCE [LARGE SCALE GENOMIC DNA]</scope>
    <source>
        <strain evidence="6">KR32</strain>
    </source>
</reference>
<dbReference type="PANTHER" id="PTHR23028">
    <property type="entry name" value="ACETYLTRANSFERASE"/>
    <property type="match status" value="1"/>
</dbReference>
<keyword evidence="5" id="KW-0808">Transferase</keyword>
<feature type="transmembrane region" description="Helical" evidence="2">
    <location>
        <begin position="371"/>
        <end position="393"/>
    </location>
</feature>
<evidence type="ECO:0000256" key="1">
    <source>
        <dbReference type="SAM" id="MobiDB-lite"/>
    </source>
</evidence>
<feature type="transmembrane region" description="Helical" evidence="2">
    <location>
        <begin position="327"/>
        <end position="348"/>
    </location>
</feature>
<feature type="transmembrane region" description="Helical" evidence="2">
    <location>
        <begin position="233"/>
        <end position="251"/>
    </location>
</feature>
<dbReference type="Pfam" id="PF01757">
    <property type="entry name" value="Acyl_transf_3"/>
    <property type="match status" value="1"/>
</dbReference>
<feature type="compositionally biased region" description="Low complexity" evidence="1">
    <location>
        <begin position="651"/>
        <end position="663"/>
    </location>
</feature>
<keyword evidence="2" id="KW-1133">Transmembrane helix</keyword>
<dbReference type="GO" id="GO:0016020">
    <property type="term" value="C:membrane"/>
    <property type="evidence" value="ECO:0007669"/>
    <property type="project" value="TreeGrafter"/>
</dbReference>
<feature type="transmembrane region" description="Helical" evidence="2">
    <location>
        <begin position="148"/>
        <end position="164"/>
    </location>
</feature>
<feature type="transmembrane region" description="Helical" evidence="2">
    <location>
        <begin position="12"/>
        <end position="28"/>
    </location>
</feature>
<dbReference type="InterPro" id="IPR050879">
    <property type="entry name" value="Acyltransferase_3"/>
</dbReference>
<accession>A0A7X1NPI4</accession>
<proteinExistence type="predicted"/>
<dbReference type="Proteomes" id="UP000326464">
    <property type="component" value="Unassembled WGS sequence"/>
</dbReference>
<evidence type="ECO:0000259" key="3">
    <source>
        <dbReference type="Pfam" id="PF01757"/>
    </source>
</evidence>
<dbReference type="PANTHER" id="PTHR23028:SF53">
    <property type="entry name" value="ACYL_TRANSF_3 DOMAIN-CONTAINING PROTEIN"/>
    <property type="match status" value="1"/>
</dbReference>